<protein>
    <recommendedName>
        <fullName evidence="3 8">Mediator of RNA polymerase II transcription subunit 6</fullName>
    </recommendedName>
    <alternativeName>
        <fullName evidence="7 8">Mediator complex subunit 6</fullName>
    </alternativeName>
</protein>
<feature type="compositionally biased region" description="Polar residues" evidence="9">
    <location>
        <begin position="192"/>
        <end position="210"/>
    </location>
</feature>
<dbReference type="GO" id="GO:0006357">
    <property type="term" value="P:regulation of transcription by RNA polymerase II"/>
    <property type="evidence" value="ECO:0007669"/>
    <property type="project" value="InterPro"/>
</dbReference>
<organism evidence="10 11">
    <name type="scientific">Cyphellophora europaea (strain CBS 101466)</name>
    <name type="common">Phialophora europaea</name>
    <dbReference type="NCBI Taxonomy" id="1220924"/>
    <lineage>
        <taxon>Eukaryota</taxon>
        <taxon>Fungi</taxon>
        <taxon>Dikarya</taxon>
        <taxon>Ascomycota</taxon>
        <taxon>Pezizomycotina</taxon>
        <taxon>Eurotiomycetes</taxon>
        <taxon>Chaetothyriomycetidae</taxon>
        <taxon>Chaetothyriales</taxon>
        <taxon>Cyphellophoraceae</taxon>
        <taxon>Cyphellophora</taxon>
    </lineage>
</organism>
<evidence type="ECO:0000256" key="4">
    <source>
        <dbReference type="ARBA" id="ARBA00023015"/>
    </source>
</evidence>
<accession>W2RUZ9</accession>
<evidence type="ECO:0000256" key="8">
    <source>
        <dbReference type="RuleBase" id="RU364143"/>
    </source>
</evidence>
<feature type="region of interest" description="Disordered" evidence="9">
    <location>
        <begin position="257"/>
        <end position="307"/>
    </location>
</feature>
<dbReference type="Proteomes" id="UP000030752">
    <property type="component" value="Unassembled WGS sequence"/>
</dbReference>
<evidence type="ECO:0000256" key="7">
    <source>
        <dbReference type="ARBA" id="ARBA00031259"/>
    </source>
</evidence>
<comment type="similarity">
    <text evidence="2 8">Belongs to the Mediator complex subunit 6 family.</text>
</comment>
<name>W2RUZ9_CYPE1</name>
<dbReference type="GO" id="GO:0003712">
    <property type="term" value="F:transcription coregulator activity"/>
    <property type="evidence" value="ECO:0007669"/>
    <property type="project" value="InterPro"/>
</dbReference>
<evidence type="ECO:0000313" key="10">
    <source>
        <dbReference type="EMBL" id="ETN40267.1"/>
    </source>
</evidence>
<dbReference type="PANTHER" id="PTHR13104">
    <property type="entry name" value="MED-6-RELATED"/>
    <property type="match status" value="1"/>
</dbReference>
<evidence type="ECO:0000256" key="3">
    <source>
        <dbReference type="ARBA" id="ARBA00020634"/>
    </source>
</evidence>
<comment type="function">
    <text evidence="8">Component of the Mediator complex, a coactivator involved in the regulated transcription of nearly all RNA polymerase II-dependent genes. Mediator functions as a bridge to convey information from gene-specific regulatory proteins to the basal RNA polymerase II transcription machinery. Mediator is recruited to promoters by direct interactions with regulatory proteins and serves as a scaffold for the assembly of a functional preinitiation complex with RNA polymerase II and the general transcription factors.</text>
</comment>
<dbReference type="GO" id="GO:0016592">
    <property type="term" value="C:mediator complex"/>
    <property type="evidence" value="ECO:0007669"/>
    <property type="project" value="InterPro"/>
</dbReference>
<keyword evidence="8" id="KW-0010">Activator</keyword>
<evidence type="ECO:0000256" key="5">
    <source>
        <dbReference type="ARBA" id="ARBA00023163"/>
    </source>
</evidence>
<keyword evidence="11" id="KW-1185">Reference proteome</keyword>
<keyword evidence="4 8" id="KW-0805">Transcription regulation</keyword>
<dbReference type="OrthoDB" id="344220at2759"/>
<dbReference type="eggNOG" id="KOG3169">
    <property type="taxonomic scope" value="Eukaryota"/>
</dbReference>
<gene>
    <name evidence="8" type="primary">MED6</name>
    <name evidence="10" type="ORF">HMPREF1541_04543</name>
</gene>
<dbReference type="RefSeq" id="XP_008717110.1">
    <property type="nucleotide sequence ID" value="XM_008718888.1"/>
</dbReference>
<comment type="subunit">
    <text evidence="8">Component of the Mediator complex.</text>
</comment>
<dbReference type="AlphaFoldDB" id="W2RUZ9"/>
<feature type="compositionally biased region" description="Low complexity" evidence="9">
    <location>
        <begin position="287"/>
        <end position="307"/>
    </location>
</feature>
<keyword evidence="5 8" id="KW-0804">Transcription</keyword>
<evidence type="ECO:0000256" key="2">
    <source>
        <dbReference type="ARBA" id="ARBA00007526"/>
    </source>
</evidence>
<dbReference type="Pfam" id="PF04934">
    <property type="entry name" value="Med6"/>
    <property type="match status" value="1"/>
</dbReference>
<dbReference type="Gene3D" id="3.10.450.580">
    <property type="entry name" value="Mediator complex, subunit Med6"/>
    <property type="match status" value="1"/>
</dbReference>
<dbReference type="HOGENOM" id="CLU_060172_2_0_1"/>
<proteinExistence type="inferred from homology"/>
<dbReference type="InParanoid" id="W2RUZ9"/>
<dbReference type="GeneID" id="19971882"/>
<evidence type="ECO:0000256" key="6">
    <source>
        <dbReference type="ARBA" id="ARBA00023242"/>
    </source>
</evidence>
<sequence>MAQYVYEDQSQQVFSKPEWVATEGRGSINHNNVLYYFMHSPFFEPGCRNAEVFDDRRDMDKWIRIIGTYKSFHEEMAKKPGVEYILLHDPEDANTMVDTASGIPERSSLYIIRKQRRHNAHSISPMAYYWCMGIRIFQAPCAANVLTPRILDLSTALNKSFEKIAQLSVFSATYGHTWEKPGQKSGKKTTAELGQQSKDTTPAPTQNNGATEGLGLTIASAAKDEEGDSRTLAQALRLTNQYRKEYADEVTLVGEPGNFRFSKDRGQAGLTATGQPRDGSRAATPLQSRAASVAMARQASASSKGGR</sequence>
<dbReference type="FunCoup" id="W2RUZ9">
    <property type="interactions" value="771"/>
</dbReference>
<dbReference type="VEuPathDB" id="FungiDB:HMPREF1541_04543"/>
<comment type="subcellular location">
    <subcellularLocation>
        <location evidence="1 8">Nucleus</location>
    </subcellularLocation>
</comment>
<evidence type="ECO:0000256" key="1">
    <source>
        <dbReference type="ARBA" id="ARBA00004123"/>
    </source>
</evidence>
<feature type="region of interest" description="Disordered" evidence="9">
    <location>
        <begin position="178"/>
        <end position="212"/>
    </location>
</feature>
<evidence type="ECO:0000313" key="11">
    <source>
        <dbReference type="Proteomes" id="UP000030752"/>
    </source>
</evidence>
<reference evidence="10 11" key="1">
    <citation type="submission" date="2013-03" db="EMBL/GenBank/DDBJ databases">
        <title>The Genome Sequence of Phialophora europaea CBS 101466.</title>
        <authorList>
            <consortium name="The Broad Institute Genomics Platform"/>
            <person name="Cuomo C."/>
            <person name="de Hoog S."/>
            <person name="Gorbushina A."/>
            <person name="Walker B."/>
            <person name="Young S.K."/>
            <person name="Zeng Q."/>
            <person name="Gargeya S."/>
            <person name="Fitzgerald M."/>
            <person name="Haas B."/>
            <person name="Abouelleil A."/>
            <person name="Allen A.W."/>
            <person name="Alvarado L."/>
            <person name="Arachchi H.M."/>
            <person name="Berlin A.M."/>
            <person name="Chapman S.B."/>
            <person name="Gainer-Dewar J."/>
            <person name="Goldberg J."/>
            <person name="Griggs A."/>
            <person name="Gujja S."/>
            <person name="Hansen M."/>
            <person name="Howarth C."/>
            <person name="Imamovic A."/>
            <person name="Ireland A."/>
            <person name="Larimer J."/>
            <person name="McCowan C."/>
            <person name="Murphy C."/>
            <person name="Pearson M."/>
            <person name="Poon T.W."/>
            <person name="Priest M."/>
            <person name="Roberts A."/>
            <person name="Saif S."/>
            <person name="Shea T."/>
            <person name="Sisk P."/>
            <person name="Sykes S."/>
            <person name="Wortman J."/>
            <person name="Nusbaum C."/>
            <person name="Birren B."/>
        </authorList>
    </citation>
    <scope>NUCLEOTIDE SEQUENCE [LARGE SCALE GENOMIC DNA]</scope>
    <source>
        <strain evidence="10 11">CBS 101466</strain>
    </source>
</reference>
<dbReference type="EMBL" id="KB822720">
    <property type="protein sequence ID" value="ETN40267.1"/>
    <property type="molecule type" value="Genomic_DNA"/>
</dbReference>
<keyword evidence="6 8" id="KW-0539">Nucleus</keyword>
<dbReference type="STRING" id="1220924.W2RUZ9"/>
<dbReference type="InterPro" id="IPR007018">
    <property type="entry name" value="Mediator_Med6"/>
</dbReference>
<evidence type="ECO:0000256" key="9">
    <source>
        <dbReference type="SAM" id="MobiDB-lite"/>
    </source>
</evidence>
<dbReference type="InterPro" id="IPR038566">
    <property type="entry name" value="Mediator_Med6_sf"/>
</dbReference>